<dbReference type="AlphaFoldDB" id="A0A172ZCE6"/>
<accession>A0A172ZCE6</accession>
<dbReference type="RefSeq" id="WP_060532075.1">
    <property type="nucleotide sequence ID" value="NZ_CP013023.1"/>
</dbReference>
<evidence type="ECO:0008006" key="4">
    <source>
        <dbReference type="Google" id="ProtNLM"/>
    </source>
</evidence>
<dbReference type="PROSITE" id="PS51257">
    <property type="entry name" value="PROKAR_LIPOPROTEIN"/>
    <property type="match status" value="1"/>
</dbReference>
<feature type="chain" id="PRO_5039377227" description="Lipoprotein" evidence="1">
    <location>
        <begin position="21"/>
        <end position="148"/>
    </location>
</feature>
<feature type="signal peptide" evidence="1">
    <location>
        <begin position="1"/>
        <end position="20"/>
    </location>
</feature>
<reference evidence="2 3" key="2">
    <citation type="journal article" date="2016" name="Int. J. Syst. Evol. Microbiol.">
        <title>Paenibacillus bovis sp. nov., isolated from raw yak (Bos grunniens) milk.</title>
        <authorList>
            <person name="Gao C."/>
            <person name="Han J."/>
            <person name="Liu Z."/>
            <person name="Xu X."/>
            <person name="Hang F."/>
            <person name="Wu Z."/>
        </authorList>
    </citation>
    <scope>NUCLEOTIDE SEQUENCE [LARGE SCALE GENOMIC DNA]</scope>
    <source>
        <strain evidence="2 3">BD3526</strain>
    </source>
</reference>
<dbReference type="Proteomes" id="UP000078148">
    <property type="component" value="Chromosome"/>
</dbReference>
<evidence type="ECO:0000313" key="3">
    <source>
        <dbReference type="Proteomes" id="UP000078148"/>
    </source>
</evidence>
<protein>
    <recommendedName>
        <fullName evidence="4">Lipoprotein</fullName>
    </recommendedName>
</protein>
<evidence type="ECO:0000256" key="1">
    <source>
        <dbReference type="SAM" id="SignalP"/>
    </source>
</evidence>
<proteinExistence type="predicted"/>
<reference evidence="3" key="1">
    <citation type="submission" date="2015-10" db="EMBL/GenBank/DDBJ databases">
        <title>Genome of Paenibacillus bovis sp. nov.</title>
        <authorList>
            <person name="Wu Z."/>
            <person name="Gao C."/>
            <person name="Liu Z."/>
            <person name="Zheng H."/>
        </authorList>
    </citation>
    <scope>NUCLEOTIDE SEQUENCE [LARGE SCALE GENOMIC DNA]</scope>
    <source>
        <strain evidence="3">BD3526</strain>
    </source>
</reference>
<dbReference type="EMBL" id="CP013023">
    <property type="protein sequence ID" value="ANF95288.1"/>
    <property type="molecule type" value="Genomic_DNA"/>
</dbReference>
<gene>
    <name evidence="2" type="ORF">AR543_04165</name>
</gene>
<evidence type="ECO:0000313" key="2">
    <source>
        <dbReference type="EMBL" id="ANF95288.1"/>
    </source>
</evidence>
<keyword evidence="3" id="KW-1185">Reference proteome</keyword>
<name>A0A172ZCE6_9BACL</name>
<organism evidence="2 3">
    <name type="scientific">Paenibacillus bovis</name>
    <dbReference type="NCBI Taxonomy" id="1616788"/>
    <lineage>
        <taxon>Bacteria</taxon>
        <taxon>Bacillati</taxon>
        <taxon>Bacillota</taxon>
        <taxon>Bacilli</taxon>
        <taxon>Bacillales</taxon>
        <taxon>Paenibacillaceae</taxon>
        <taxon>Paenibacillus</taxon>
    </lineage>
</organism>
<keyword evidence="1" id="KW-0732">Signal</keyword>
<sequence length="148" mass="16165">MKKYILSLLLLAGLLSGCSAVDQVSQSVNYVSEVTTYINNTSQLSQQLPELAQQAITDPDARQSLIQELQNAQSQINQFQNLQVPGFAQDLHQQLAGYTDTLGTEVNGLIDQAQAGKLTPEALNNSPIFQTIDQITGLMNQFQQLGNN</sequence>
<dbReference type="InterPro" id="IPR045956">
    <property type="entry name" value="DUF6376"/>
</dbReference>
<dbReference type="KEGG" id="pbv:AR543_04165"/>
<dbReference type="Pfam" id="PF19903">
    <property type="entry name" value="DUF6376"/>
    <property type="match status" value="1"/>
</dbReference>
<dbReference type="STRING" id="1616788.AR543_04165"/>
<dbReference type="OrthoDB" id="2607309at2"/>